<feature type="domain" description="N-acetyltransferase" evidence="2">
    <location>
        <begin position="164"/>
        <end position="327"/>
    </location>
</feature>
<dbReference type="Pfam" id="PF13302">
    <property type="entry name" value="Acetyltransf_3"/>
    <property type="match status" value="1"/>
</dbReference>
<protein>
    <submittedName>
        <fullName evidence="3">Acetyltransferase Pat</fullName>
    </submittedName>
</protein>
<sequence>MAGPQRVVDVTVSQPTGLRADELATMDVFQGCPAEDLTSLAASLQPLQAAAGQVLMRQGEQAVSFLLIRSGTAEVKHVGDDDSVIVEHVSAGMIVGEIALLRDTPRTATVTTTEPLTGWIGGRDAFAQMVYLPGVMQRLVRTARQRLAAFVRPIPIRVRDGTELLLRPVLPGDVEKTTQGHVQFSNETLYRRFMSPRVPSPALMEYLFEVDYVDHFVWVVTDADGYPVADARFVRDEHDPTLAEIAFIVADPYQHRGIGSFLIGALAVAARVAGVEKFCGRMLSDNLPMRTIMDHYGAVWERDDVGVVTTVIEVPDLRHLPFGRDMADQIKRVARQVIQAVS</sequence>
<dbReference type="PANTHER" id="PTHR24567">
    <property type="entry name" value="CRP FAMILY TRANSCRIPTIONAL REGULATORY PROTEIN"/>
    <property type="match status" value="1"/>
</dbReference>
<dbReference type="PROSITE" id="PS51186">
    <property type="entry name" value="GNAT"/>
    <property type="match status" value="1"/>
</dbReference>
<dbReference type="GO" id="GO:0003700">
    <property type="term" value="F:DNA-binding transcription factor activity"/>
    <property type="evidence" value="ECO:0007669"/>
    <property type="project" value="TreeGrafter"/>
</dbReference>
<dbReference type="InterPro" id="IPR000182">
    <property type="entry name" value="GNAT_dom"/>
</dbReference>
<dbReference type="SUPFAM" id="SSF55729">
    <property type="entry name" value="Acyl-CoA N-acyltransferases (Nat)"/>
    <property type="match status" value="1"/>
</dbReference>
<dbReference type="KEGG" id="mxe:MYXE_12870"/>
<accession>A0AAD1GYF7</accession>
<dbReference type="Pfam" id="PF00027">
    <property type="entry name" value="cNMP_binding"/>
    <property type="match status" value="1"/>
</dbReference>
<dbReference type="SUPFAM" id="SSF51206">
    <property type="entry name" value="cAMP-binding domain-like"/>
    <property type="match status" value="1"/>
</dbReference>
<name>A0AAD1GYF7_MYCXE</name>
<dbReference type="InterPro" id="IPR000595">
    <property type="entry name" value="cNMP-bd_dom"/>
</dbReference>
<dbReference type="Gene3D" id="2.60.120.10">
    <property type="entry name" value="Jelly Rolls"/>
    <property type="match status" value="1"/>
</dbReference>
<evidence type="ECO:0000259" key="1">
    <source>
        <dbReference type="PROSITE" id="PS50042"/>
    </source>
</evidence>
<dbReference type="PROSITE" id="PS50042">
    <property type="entry name" value="CNMP_BINDING_3"/>
    <property type="match status" value="1"/>
</dbReference>
<evidence type="ECO:0000259" key="2">
    <source>
        <dbReference type="PROSITE" id="PS51186"/>
    </source>
</evidence>
<gene>
    <name evidence="3" type="ORF">MYXE_12870</name>
</gene>
<evidence type="ECO:0000313" key="4">
    <source>
        <dbReference type="Proteomes" id="UP000464624"/>
    </source>
</evidence>
<evidence type="ECO:0000313" key="3">
    <source>
        <dbReference type="EMBL" id="BBU21498.1"/>
    </source>
</evidence>
<organism evidence="3 4">
    <name type="scientific">Mycobacterium xenopi</name>
    <dbReference type="NCBI Taxonomy" id="1789"/>
    <lineage>
        <taxon>Bacteria</taxon>
        <taxon>Bacillati</taxon>
        <taxon>Actinomycetota</taxon>
        <taxon>Actinomycetes</taxon>
        <taxon>Mycobacteriales</taxon>
        <taxon>Mycobacteriaceae</taxon>
        <taxon>Mycobacterium</taxon>
    </lineage>
</organism>
<dbReference type="Gene3D" id="3.40.630.30">
    <property type="match status" value="1"/>
</dbReference>
<reference evidence="3 4" key="1">
    <citation type="submission" date="2019-12" db="EMBL/GenBank/DDBJ databases">
        <title>Complete genome sequence of Mycolicibacterium xenopi str. JCM15661T.</title>
        <authorList>
            <person name="Yoshida M."/>
            <person name="Fukano H."/>
            <person name="Asakura T."/>
            <person name="Hoshino Y."/>
        </authorList>
    </citation>
    <scope>NUCLEOTIDE SEQUENCE [LARGE SCALE GENOMIC DNA]</scope>
    <source>
        <strain evidence="3 4">JCM 15661T</strain>
    </source>
</reference>
<dbReference type="CDD" id="cd00038">
    <property type="entry name" value="CAP_ED"/>
    <property type="match status" value="1"/>
</dbReference>
<dbReference type="PROSITE" id="PS00889">
    <property type="entry name" value="CNMP_BINDING_2"/>
    <property type="match status" value="1"/>
</dbReference>
<dbReference type="GO" id="GO:0016747">
    <property type="term" value="F:acyltransferase activity, transferring groups other than amino-acyl groups"/>
    <property type="evidence" value="ECO:0007669"/>
    <property type="project" value="InterPro"/>
</dbReference>
<dbReference type="InterPro" id="IPR018488">
    <property type="entry name" value="cNMP-bd_CS"/>
</dbReference>
<dbReference type="InterPro" id="IPR050397">
    <property type="entry name" value="Env_Response_Regulators"/>
</dbReference>
<dbReference type="EMBL" id="AP022314">
    <property type="protein sequence ID" value="BBU21498.1"/>
    <property type="molecule type" value="Genomic_DNA"/>
</dbReference>
<dbReference type="Proteomes" id="UP000464624">
    <property type="component" value="Chromosome"/>
</dbReference>
<dbReference type="InterPro" id="IPR014710">
    <property type="entry name" value="RmlC-like_jellyroll"/>
</dbReference>
<feature type="domain" description="Cyclic nucleotide-binding" evidence="1">
    <location>
        <begin position="28"/>
        <end position="130"/>
    </location>
</feature>
<dbReference type="AlphaFoldDB" id="A0AAD1GYF7"/>
<dbReference type="InterPro" id="IPR018490">
    <property type="entry name" value="cNMP-bd_dom_sf"/>
</dbReference>
<proteinExistence type="predicted"/>
<dbReference type="CDD" id="cd04301">
    <property type="entry name" value="NAT_SF"/>
    <property type="match status" value="1"/>
</dbReference>
<dbReference type="InterPro" id="IPR016181">
    <property type="entry name" value="Acyl_CoA_acyltransferase"/>
</dbReference>
<dbReference type="SMART" id="SM00100">
    <property type="entry name" value="cNMP"/>
    <property type="match status" value="1"/>
</dbReference>
<dbReference type="GO" id="GO:0005829">
    <property type="term" value="C:cytosol"/>
    <property type="evidence" value="ECO:0007669"/>
    <property type="project" value="TreeGrafter"/>
</dbReference>
<dbReference type="PANTHER" id="PTHR24567:SF74">
    <property type="entry name" value="HTH-TYPE TRANSCRIPTIONAL REGULATOR ARCR"/>
    <property type="match status" value="1"/>
</dbReference>